<feature type="transmembrane region" description="Helical" evidence="1">
    <location>
        <begin position="58"/>
        <end position="75"/>
    </location>
</feature>
<feature type="transmembrane region" description="Helical" evidence="1">
    <location>
        <begin position="261"/>
        <end position="280"/>
    </location>
</feature>
<evidence type="ECO:0000313" key="2">
    <source>
        <dbReference type="EMBL" id="RXG84893.1"/>
    </source>
</evidence>
<dbReference type="AlphaFoldDB" id="A0A4Q0Q907"/>
<dbReference type="EMBL" id="RKMK01000065">
    <property type="protein sequence ID" value="RXG84893.1"/>
    <property type="molecule type" value="Genomic_DNA"/>
</dbReference>
<evidence type="ECO:0000256" key="1">
    <source>
        <dbReference type="SAM" id="Phobius"/>
    </source>
</evidence>
<proteinExistence type="predicted"/>
<gene>
    <name evidence="2" type="ORF">EAS61_37740</name>
</gene>
<feature type="transmembrane region" description="Helical" evidence="1">
    <location>
        <begin position="112"/>
        <end position="130"/>
    </location>
</feature>
<feature type="transmembrane region" description="Helical" evidence="1">
    <location>
        <begin position="137"/>
        <end position="154"/>
    </location>
</feature>
<feature type="transmembrane region" description="Helical" evidence="1">
    <location>
        <begin position="211"/>
        <end position="231"/>
    </location>
</feature>
<organism evidence="2 3">
    <name type="scientific">Bradyrhizobium zhanjiangense</name>
    <dbReference type="NCBI Taxonomy" id="1325107"/>
    <lineage>
        <taxon>Bacteria</taxon>
        <taxon>Pseudomonadati</taxon>
        <taxon>Pseudomonadota</taxon>
        <taxon>Alphaproteobacteria</taxon>
        <taxon>Hyphomicrobiales</taxon>
        <taxon>Nitrobacteraceae</taxon>
        <taxon>Bradyrhizobium</taxon>
    </lineage>
</organism>
<feature type="transmembrane region" description="Helical" evidence="1">
    <location>
        <begin position="174"/>
        <end position="191"/>
    </location>
</feature>
<protein>
    <recommendedName>
        <fullName evidence="4">O-antigen ligase domain-containing protein</fullName>
    </recommendedName>
</protein>
<dbReference type="Proteomes" id="UP000290174">
    <property type="component" value="Unassembled WGS sequence"/>
</dbReference>
<feature type="transmembrane region" description="Helical" evidence="1">
    <location>
        <begin position="380"/>
        <end position="398"/>
    </location>
</feature>
<evidence type="ECO:0008006" key="4">
    <source>
        <dbReference type="Google" id="ProtNLM"/>
    </source>
</evidence>
<comment type="caution">
    <text evidence="2">The sequence shown here is derived from an EMBL/GenBank/DDBJ whole genome shotgun (WGS) entry which is preliminary data.</text>
</comment>
<accession>A0A4Q0Q907</accession>
<keyword evidence="1" id="KW-0812">Transmembrane</keyword>
<reference evidence="2 3" key="1">
    <citation type="submission" date="2018-11" db="EMBL/GenBank/DDBJ databases">
        <title>Bradyrhizobium sp. nov., isolated from effective nodules of peanut in China.</title>
        <authorList>
            <person name="Li Y."/>
        </authorList>
    </citation>
    <scope>NUCLEOTIDE SEQUENCE [LARGE SCALE GENOMIC DNA]</scope>
    <source>
        <strain evidence="2 3">CCBAU 51770</strain>
    </source>
</reference>
<keyword evidence="1" id="KW-0472">Membrane</keyword>
<keyword evidence="1" id="KW-1133">Transmembrane helix</keyword>
<feature type="transmembrane region" description="Helical" evidence="1">
    <location>
        <begin position="354"/>
        <end position="373"/>
    </location>
</feature>
<name>A0A4Q0Q907_9BRAD</name>
<sequence>MLIASWLLITLLAATPILAITSGSFAQHVISLATALMMAMATRGPEAQIASAAQLLKQFLLIFLLPVVWMTLQIFPMSSLANPIWSATSIALNQPSLQGRISVDTGATLQSLFLYLVNVSLLVSTVIITRDRRMAETILFVLSAVTTLMSVEFLLGRLDLFAGIIPQSGAAKNLFPAAAALAILTNGALVARALERHLHQQNIHNLASPQLWVGVFCGLSGIAVAFAALAALEQHTLVAVTGCGLMVLVFIAAVRRLGFRFWPSALLFLVLAAIASAMVVPHSLSGSLGLVGFVSLPPEAVAPARHLLSDAPTWGNGLGTFRLTSRAYQEFGAALADPPSTAVLMAVEAGRLPSAILAAFAAQFFLVSFRGAVRRGRDSFFAATAAAGVVVVLCESFLDSSLSNPTIQAIVAMMVGVGLAQSVGRTSGANHSAASAHRNTSLILN</sequence>
<evidence type="ECO:0000313" key="3">
    <source>
        <dbReference type="Proteomes" id="UP000290174"/>
    </source>
</evidence>
<feature type="transmembrane region" description="Helical" evidence="1">
    <location>
        <begin position="237"/>
        <end position="254"/>
    </location>
</feature>